<accession>A0A318RTE9</accession>
<name>A0A318RTE9_WILLI</name>
<dbReference type="EMBL" id="QJSP01000022">
    <property type="protein sequence ID" value="PYE12424.1"/>
    <property type="molecule type" value="Genomic_DNA"/>
</dbReference>
<evidence type="ECO:0000256" key="3">
    <source>
        <dbReference type="RuleBase" id="RU000363"/>
    </source>
</evidence>
<dbReference type="SUPFAM" id="SSF51735">
    <property type="entry name" value="NAD(P)-binding Rossmann-fold domains"/>
    <property type="match status" value="1"/>
</dbReference>
<reference evidence="4 5" key="1">
    <citation type="submission" date="2018-06" db="EMBL/GenBank/DDBJ databases">
        <title>Genomic Encyclopedia of Type Strains, Phase IV (KMG-IV): sequencing the most valuable type-strain genomes for metagenomic binning, comparative biology and taxonomic classification.</title>
        <authorList>
            <person name="Goeker M."/>
        </authorList>
    </citation>
    <scope>NUCLEOTIDE SEQUENCE [LARGE SCALE GENOMIC DNA]</scope>
    <source>
        <strain evidence="4 5">DSM 45521</strain>
    </source>
</reference>
<dbReference type="Gene3D" id="3.40.50.720">
    <property type="entry name" value="NAD(P)-binding Rossmann-like Domain"/>
    <property type="match status" value="1"/>
</dbReference>
<dbReference type="Pfam" id="PF00106">
    <property type="entry name" value="adh_short"/>
    <property type="match status" value="1"/>
</dbReference>
<dbReference type="CDD" id="cd05233">
    <property type="entry name" value="SDR_c"/>
    <property type="match status" value="1"/>
</dbReference>
<proteinExistence type="inferred from homology"/>
<dbReference type="RefSeq" id="WP_110472445.1">
    <property type="nucleotide sequence ID" value="NZ_QJSP01000022.1"/>
</dbReference>
<dbReference type="PRINTS" id="PR00081">
    <property type="entry name" value="GDHRDH"/>
</dbReference>
<dbReference type="PANTHER" id="PTHR43391">
    <property type="entry name" value="RETINOL DEHYDROGENASE-RELATED"/>
    <property type="match status" value="1"/>
</dbReference>
<dbReference type="GO" id="GO:0016491">
    <property type="term" value="F:oxidoreductase activity"/>
    <property type="evidence" value="ECO:0007669"/>
    <property type="project" value="UniProtKB-KW"/>
</dbReference>
<dbReference type="InterPro" id="IPR002347">
    <property type="entry name" value="SDR_fam"/>
</dbReference>
<evidence type="ECO:0000256" key="1">
    <source>
        <dbReference type="ARBA" id="ARBA00006484"/>
    </source>
</evidence>
<organism evidence="4 5">
    <name type="scientific">Williamsia limnetica</name>
    <dbReference type="NCBI Taxonomy" id="882452"/>
    <lineage>
        <taxon>Bacteria</taxon>
        <taxon>Bacillati</taxon>
        <taxon>Actinomycetota</taxon>
        <taxon>Actinomycetes</taxon>
        <taxon>Mycobacteriales</taxon>
        <taxon>Nocardiaceae</taxon>
        <taxon>Williamsia</taxon>
    </lineage>
</organism>
<evidence type="ECO:0000256" key="2">
    <source>
        <dbReference type="ARBA" id="ARBA00023002"/>
    </source>
</evidence>
<evidence type="ECO:0000313" key="5">
    <source>
        <dbReference type="Proteomes" id="UP000247591"/>
    </source>
</evidence>
<keyword evidence="2" id="KW-0560">Oxidoreductase</keyword>
<dbReference type="InterPro" id="IPR036291">
    <property type="entry name" value="NAD(P)-bd_dom_sf"/>
</dbReference>
<dbReference type="PANTHER" id="PTHR43391:SF86">
    <property type="entry name" value="SHORT-CHAIN DEHYDROGENASE_REDUCTASE FAMILY PROTEIN"/>
    <property type="match status" value="1"/>
</dbReference>
<protein>
    <submittedName>
        <fullName evidence="4">Short-subunit dehydrogenase</fullName>
    </submittedName>
</protein>
<evidence type="ECO:0000313" key="4">
    <source>
        <dbReference type="EMBL" id="PYE12424.1"/>
    </source>
</evidence>
<dbReference type="OrthoDB" id="158573at2"/>
<comment type="caution">
    <text evidence="4">The sequence shown here is derived from an EMBL/GenBank/DDBJ whole genome shotgun (WGS) entry which is preliminary data.</text>
</comment>
<dbReference type="Proteomes" id="UP000247591">
    <property type="component" value="Unassembled WGS sequence"/>
</dbReference>
<sequence length="246" mass="25876">MSANPAALVTGASRGIGREIARRLAVEGHDLTVSARGREPLDALAAELESEHGVKVVVAPTDMSSTDDVHALAEAHATAHGRTDVIVLNAGMGAIGAFADFPVRRLEKLFAINVRSAYVLTQDLLPQLREAGRSTHHGGKVLAIASTTGVVGEPLNSAYGATKAALISWCEAVTTEESAAGVIATAVCPGYVQTAMTEHLPGEVAWEDMLPVDDVAEAVVSLTRLSRRTVVPQLVLTRPGRHLWRA</sequence>
<keyword evidence="5" id="KW-1185">Reference proteome</keyword>
<dbReference type="AlphaFoldDB" id="A0A318RTE9"/>
<gene>
    <name evidence="4" type="ORF">DFR67_1228</name>
</gene>
<dbReference type="PRINTS" id="PR00080">
    <property type="entry name" value="SDRFAMILY"/>
</dbReference>
<comment type="similarity">
    <text evidence="1 3">Belongs to the short-chain dehydrogenases/reductases (SDR) family.</text>
</comment>
<dbReference type="GO" id="GO:0005829">
    <property type="term" value="C:cytosol"/>
    <property type="evidence" value="ECO:0007669"/>
    <property type="project" value="TreeGrafter"/>
</dbReference>